<protein>
    <submittedName>
        <fullName evidence="1">Uncharacterized protein</fullName>
    </submittedName>
</protein>
<keyword evidence="2" id="KW-1185">Reference proteome</keyword>
<dbReference type="AlphaFoldDB" id="A0A0E0QQS1"/>
<reference evidence="1" key="2">
    <citation type="submission" date="2015-06" db="UniProtKB">
        <authorList>
            <consortium name="EnsemblPlants"/>
        </authorList>
    </citation>
    <scope>IDENTIFICATION</scope>
</reference>
<sequence length="150" mass="16146">MVALPGSVPVARRVCFKSCVIFFLPYYVPFGAAASTEMQIRPSLMASFVGWMMIGDTVDLILLAPEMAPDLVHRLASGGFVHRLEEESVITAFTSSLFAYVGASSAPIRLRFTREDICNKKGTVTGVNCKWLAPQPGVDGFLVSGNGNAN</sequence>
<evidence type="ECO:0000313" key="2">
    <source>
        <dbReference type="Proteomes" id="UP000008022"/>
    </source>
</evidence>
<proteinExistence type="predicted"/>
<accession>A0A0E0QQS1</accession>
<dbReference type="Gramene" id="ORUFI09G09140.2">
    <property type="protein sequence ID" value="ORUFI09G09140.2"/>
    <property type="gene ID" value="ORUFI09G09140"/>
</dbReference>
<evidence type="ECO:0000313" key="1">
    <source>
        <dbReference type="EnsemblPlants" id="ORUFI09G09140.2"/>
    </source>
</evidence>
<dbReference type="HOGENOM" id="CLU_1941553_0_0_1"/>
<name>A0A0E0QQS1_ORYRU</name>
<organism evidence="1 2">
    <name type="scientific">Oryza rufipogon</name>
    <name type="common">Brownbeard rice</name>
    <name type="synonym">Asian wild rice</name>
    <dbReference type="NCBI Taxonomy" id="4529"/>
    <lineage>
        <taxon>Eukaryota</taxon>
        <taxon>Viridiplantae</taxon>
        <taxon>Streptophyta</taxon>
        <taxon>Embryophyta</taxon>
        <taxon>Tracheophyta</taxon>
        <taxon>Spermatophyta</taxon>
        <taxon>Magnoliopsida</taxon>
        <taxon>Liliopsida</taxon>
        <taxon>Poales</taxon>
        <taxon>Poaceae</taxon>
        <taxon>BOP clade</taxon>
        <taxon>Oryzoideae</taxon>
        <taxon>Oryzeae</taxon>
        <taxon>Oryzinae</taxon>
        <taxon>Oryza</taxon>
    </lineage>
</organism>
<dbReference type="EnsemblPlants" id="ORUFI09G09140.2">
    <property type="protein sequence ID" value="ORUFI09G09140.2"/>
    <property type="gene ID" value="ORUFI09G09140"/>
</dbReference>
<dbReference type="Proteomes" id="UP000008022">
    <property type="component" value="Unassembled WGS sequence"/>
</dbReference>
<dbReference type="OMA" id="REDICNK"/>
<reference evidence="2" key="1">
    <citation type="submission" date="2013-06" db="EMBL/GenBank/DDBJ databases">
        <authorList>
            <person name="Zhao Q."/>
        </authorList>
    </citation>
    <scope>NUCLEOTIDE SEQUENCE</scope>
    <source>
        <strain evidence="2">cv. W1943</strain>
    </source>
</reference>